<feature type="domain" description="PP4R3 EVH1-like" evidence="2">
    <location>
        <begin position="15"/>
        <end position="107"/>
    </location>
</feature>
<sequence length="205" mass="23345">MAAPGNAQSNTSSTQRVKVYCLDEDGKWDDRGTGLRSDELGLYVVDEDDHETLLVHRISTDDIYRKQEDTIISWRDPEGSTELALSFQETAGCSHIWNHICTMQRNLHFSSLNMNTELRELPDVDISNLPQILEVFTLSIVSSILFPSSLQIVTESGIKDQMRLAGLMLKDVKFFHNLMNVFEMCEDLEKLDCLHMMFNIVKGIS</sequence>
<evidence type="ECO:0000313" key="4">
    <source>
        <dbReference type="Proteomes" id="UP000824890"/>
    </source>
</evidence>
<dbReference type="Gene3D" id="2.30.29.30">
    <property type="entry name" value="Pleckstrin-homology domain (PH domain)/Phosphotyrosine-binding domain (PTB)"/>
    <property type="match status" value="1"/>
</dbReference>
<organism evidence="3 4">
    <name type="scientific">Brassica napus</name>
    <name type="common">Rape</name>
    <dbReference type="NCBI Taxonomy" id="3708"/>
    <lineage>
        <taxon>Eukaryota</taxon>
        <taxon>Viridiplantae</taxon>
        <taxon>Streptophyta</taxon>
        <taxon>Embryophyta</taxon>
        <taxon>Tracheophyta</taxon>
        <taxon>Spermatophyta</taxon>
        <taxon>Magnoliopsida</taxon>
        <taxon>eudicotyledons</taxon>
        <taxon>Gunneridae</taxon>
        <taxon>Pentapetalae</taxon>
        <taxon>rosids</taxon>
        <taxon>malvids</taxon>
        <taxon>Brassicales</taxon>
        <taxon>Brassicaceae</taxon>
        <taxon>Brassiceae</taxon>
        <taxon>Brassica</taxon>
    </lineage>
</organism>
<dbReference type="Proteomes" id="UP000824890">
    <property type="component" value="Unassembled WGS sequence"/>
</dbReference>
<proteinExistence type="predicted"/>
<reference evidence="3 4" key="1">
    <citation type="submission" date="2021-05" db="EMBL/GenBank/DDBJ databases">
        <title>Genome Assembly of Synthetic Allotetraploid Brassica napus Reveals Homoeologous Exchanges between Subgenomes.</title>
        <authorList>
            <person name="Davis J.T."/>
        </authorList>
    </citation>
    <scope>NUCLEOTIDE SEQUENCE [LARGE SCALE GENOMIC DNA]</scope>
    <source>
        <strain evidence="4">cv. Da-Ae</strain>
        <tissue evidence="3">Seedling</tissue>
    </source>
</reference>
<name>A0ABQ8B6I4_BRANA</name>
<dbReference type="SUPFAM" id="SSF50729">
    <property type="entry name" value="PH domain-like"/>
    <property type="match status" value="1"/>
</dbReference>
<evidence type="ECO:0008006" key="5">
    <source>
        <dbReference type="Google" id="ProtNLM"/>
    </source>
</evidence>
<dbReference type="PANTHER" id="PTHR23318:SF21">
    <property type="entry name" value="SERINE_THREONINE-PROTEIN PHOSPHATASE 4 REGULATORY SUBUNIT 3-LIKE CENTRAL DOMAIN-CONTAINING PROTEIN"/>
    <property type="match status" value="1"/>
</dbReference>
<dbReference type="InterPro" id="IPR051137">
    <property type="entry name" value="PP4R3-like"/>
</dbReference>
<dbReference type="Pfam" id="PF22972">
    <property type="entry name" value="EVH1_PP4R3"/>
    <property type="match status" value="1"/>
</dbReference>
<dbReference type="EMBL" id="JAGKQM010000012">
    <property type="protein sequence ID" value="KAH0899871.1"/>
    <property type="molecule type" value="Genomic_DNA"/>
</dbReference>
<evidence type="ECO:0000259" key="1">
    <source>
        <dbReference type="Pfam" id="PF04802"/>
    </source>
</evidence>
<protein>
    <recommendedName>
        <fullName evidence="5">Serine/threonine-protein phosphatase 4 regulatory subunit 3-like central domain-containing protein</fullName>
    </recommendedName>
</protein>
<dbReference type="Pfam" id="PF04802">
    <property type="entry name" value="PP4R3"/>
    <property type="match status" value="1"/>
</dbReference>
<keyword evidence="4" id="KW-1185">Reference proteome</keyword>
<gene>
    <name evidence="3" type="ORF">HID58_049439</name>
</gene>
<feature type="domain" description="Serine/threonine-protein phosphatase 4 regulatory subunit 3-like central" evidence="1">
    <location>
        <begin position="159"/>
        <end position="204"/>
    </location>
</feature>
<comment type="caution">
    <text evidence="3">The sequence shown here is derived from an EMBL/GenBank/DDBJ whole genome shotgun (WGS) entry which is preliminary data.</text>
</comment>
<dbReference type="InterPro" id="IPR006887">
    <property type="entry name" value="P4R3-like_central_dom"/>
</dbReference>
<dbReference type="InterPro" id="IPR055236">
    <property type="entry name" value="EVH1_PP4R3"/>
</dbReference>
<dbReference type="PANTHER" id="PTHR23318">
    <property type="entry name" value="ATP SYNTHASE GAMMA-RELATED"/>
    <property type="match status" value="1"/>
</dbReference>
<dbReference type="InterPro" id="IPR011993">
    <property type="entry name" value="PH-like_dom_sf"/>
</dbReference>
<evidence type="ECO:0000259" key="2">
    <source>
        <dbReference type="Pfam" id="PF22972"/>
    </source>
</evidence>
<accession>A0ABQ8B6I4</accession>
<evidence type="ECO:0000313" key="3">
    <source>
        <dbReference type="EMBL" id="KAH0899871.1"/>
    </source>
</evidence>